<protein>
    <submittedName>
        <fullName evidence="1">Uncharacterized protein</fullName>
    </submittedName>
</protein>
<gene>
    <name evidence="1" type="ORF">K3G42_011886</name>
</gene>
<dbReference type="EMBL" id="CM037629">
    <property type="protein sequence ID" value="KAH7990825.1"/>
    <property type="molecule type" value="Genomic_DNA"/>
</dbReference>
<comment type="caution">
    <text evidence="1">The sequence shown here is derived from an EMBL/GenBank/DDBJ whole genome shotgun (WGS) entry which is preliminary data.</text>
</comment>
<accession>A0ACB8EF05</accession>
<proteinExistence type="predicted"/>
<keyword evidence="2" id="KW-1185">Reference proteome</keyword>
<evidence type="ECO:0000313" key="1">
    <source>
        <dbReference type="EMBL" id="KAH7990825.1"/>
    </source>
</evidence>
<organism evidence="1 2">
    <name type="scientific">Sphaerodactylus townsendi</name>
    <dbReference type="NCBI Taxonomy" id="933632"/>
    <lineage>
        <taxon>Eukaryota</taxon>
        <taxon>Metazoa</taxon>
        <taxon>Chordata</taxon>
        <taxon>Craniata</taxon>
        <taxon>Vertebrata</taxon>
        <taxon>Euteleostomi</taxon>
        <taxon>Lepidosauria</taxon>
        <taxon>Squamata</taxon>
        <taxon>Bifurcata</taxon>
        <taxon>Gekkota</taxon>
        <taxon>Sphaerodactylidae</taxon>
        <taxon>Sphaerodactylus</taxon>
    </lineage>
</organism>
<sequence>MEEEFFRCVEFIVSHEEDFREKLECFLQNKPFPSLRLSGSSSSLGEATPQGHFQMQQAIASPSAIVSPSLMGNVMQSHLIQMRETKRKFDATWGSKDDLVNLVVHYQTLLWEKERKTDELEKEVKVLDQLRRNPADDREETIEMNKRLLEDAKKKLQEQEIELCQLRREISQVVPSKVADNPDVSSKMQQITWNTQEVQETLINLLAEQHEFQKERARLNNQILCVRDNTEYAEEKLAIAEGKLSVLEDQLAKMKESTEPGAGMEDVWQQIEELKQEVASLRAQRSKLQETEADIKGELHLLESILPANWQETGEDMLQLADRMDKLFDALNELCVDMKKLLEDTQKGCLVCGDKASGTQLTVQTCEACRKFFQRGRRSICKANNECVVTKSTRKDCPACRFNKCLRVGVAKKGASGNVAQPGTFPSIQESLQMMLEMCARKQQLLRVVAAVLRAEEPYGEHLTTGTEEESLSASERDQPPVAGASGNVGQSGTFSSSQASLQMMLEIVRDQQERFNSAKARLGGIITGQQSMQAEIQGIKIELQATKAMLQELDV</sequence>
<dbReference type="Proteomes" id="UP000827872">
    <property type="component" value="Linkage Group LG16"/>
</dbReference>
<reference evidence="1" key="1">
    <citation type="submission" date="2021-08" db="EMBL/GenBank/DDBJ databases">
        <title>The first chromosome-level gecko genome reveals the dynamic sex chromosomes of Neotropical dwarf geckos (Sphaerodactylidae: Sphaerodactylus).</title>
        <authorList>
            <person name="Pinto B.J."/>
            <person name="Keating S.E."/>
            <person name="Gamble T."/>
        </authorList>
    </citation>
    <scope>NUCLEOTIDE SEQUENCE</scope>
    <source>
        <strain evidence="1">TG3544</strain>
    </source>
</reference>
<name>A0ACB8EF05_9SAUR</name>
<evidence type="ECO:0000313" key="2">
    <source>
        <dbReference type="Proteomes" id="UP000827872"/>
    </source>
</evidence>